<feature type="region of interest" description="Disordered" evidence="1">
    <location>
        <begin position="1129"/>
        <end position="1159"/>
    </location>
</feature>
<feature type="compositionally biased region" description="Polar residues" evidence="1">
    <location>
        <begin position="681"/>
        <end position="702"/>
    </location>
</feature>
<feature type="compositionally biased region" description="Polar residues" evidence="1">
    <location>
        <begin position="1058"/>
        <end position="1079"/>
    </location>
</feature>
<evidence type="ECO:0000256" key="1">
    <source>
        <dbReference type="SAM" id="MobiDB-lite"/>
    </source>
</evidence>
<evidence type="ECO:0000313" key="3">
    <source>
        <dbReference type="Proteomes" id="UP001194696"/>
    </source>
</evidence>
<feature type="region of interest" description="Disordered" evidence="1">
    <location>
        <begin position="603"/>
        <end position="651"/>
    </location>
</feature>
<reference evidence="2 3" key="1">
    <citation type="journal article" date="2020" name="Fungal Divers.">
        <title>Resolving the Mortierellaceae phylogeny through synthesis of multi-gene phylogenetics and phylogenomics.</title>
        <authorList>
            <person name="Vandepol N."/>
            <person name="Liber J."/>
            <person name="Desiro A."/>
            <person name="Na H."/>
            <person name="Kennedy M."/>
            <person name="Barry K."/>
            <person name="Grigoriev I.V."/>
            <person name="Miller A.N."/>
            <person name="O'Donnell K."/>
            <person name="Stajich J.E."/>
            <person name="Bonito G."/>
        </authorList>
    </citation>
    <scope>NUCLEOTIDE SEQUENCE [LARGE SCALE GENOMIC DNA]</scope>
    <source>
        <strain evidence="2 3">AD045</strain>
    </source>
</reference>
<name>A0ABQ7KEL1_9FUNG</name>
<feature type="compositionally biased region" description="Basic residues" evidence="1">
    <location>
        <begin position="845"/>
        <end position="857"/>
    </location>
</feature>
<feature type="compositionally biased region" description="Polar residues" evidence="1">
    <location>
        <begin position="1129"/>
        <end position="1146"/>
    </location>
</feature>
<feature type="region of interest" description="Disordered" evidence="1">
    <location>
        <begin position="962"/>
        <end position="986"/>
    </location>
</feature>
<feature type="compositionally biased region" description="Polar residues" evidence="1">
    <location>
        <begin position="969"/>
        <end position="986"/>
    </location>
</feature>
<feature type="region of interest" description="Disordered" evidence="1">
    <location>
        <begin position="1054"/>
        <end position="1085"/>
    </location>
</feature>
<sequence>MSGATPYNDKDGRHSIALIKEKKVTSHHRPQEAVLLTPHDLVPQKPSARNTPMISFQPHHTEISTDRPSVSGRLYLHIPKIPGKKFHFVSLTLQLRLKEAMAWTRQDLVSFEIEKQNWSQTVWERKINLPYQDRQVEESDEPYVAIVKEPSSKSQQGRIEIAADEWRWEWLMPVTENEVRPESFEGSMGNVWYELEAKCLFRWDDIDKDGNVKPSTNRTYETSSESLAGHGSERGPAASILKAVEASSAKSKSLAQVFGKLRVGGKSKKIQATGDFSPADQHDQYIKESLRARKNSMPQGGSGVNGGHADAGTLGAQREGLLSASSRAHSTPHLSSLGLSDSNPHHVHETPEYPPFLIRKVLKLYFIKPPPNTSSSPAFFLPPPSMALPTLPGTRRLKAIIPGAHIQVQIQIPSLIPIRGYAQTSQLVPDKKGGLVLSKHVSQNQQHDHQHHVYQRHNNSHHALELDSGYPDNFQAALTVRKVTQKEINNNNHLKKRYHSASAGINSTSVFATTGDALGNGGTSSARKRMHSSNSFSNADLHGQYTTGAVVNSGAGTVPAERPWRKEILVRKVKCEFWQKESCRLPSSSSDSPSRSIKYAMGPAFTYSEKDQVRERQRERSHSLSQQTNAQLSSAPRSPTQQTTAVSWDTSVTGGSSNIGIIDRKNSNSAIPLSPVLKTTGMPSQSNLSAPSSPLQAPTMTHSFERKGSNASQYSSMISSQPRTSFSSSHASRPHMMQGHHSSQGSKPFMLLIPVPLNSPKLRQTFAWPSVETPAPTNNKGYEPAPMPMPRSIPDVSPAMYNMTMAKPDASLAAGAGTATSPDVSDTPRSSESGLVGEDFVTSGRRNHHHGHSRSHQHQSPAAKANATRSRIEVKHYLSFRLSIDMLEYEGELDQDEDLDLEALEEQQLQQFRNGQELSAYRPNATNNNPKVLSRAGTTLSMPTSGLSSSTTSSVSVSSLLLSPLPTSNNQGHEMSRQGSGNLSRATNKNTTAAITSQGASAMISSHPDSDSTTFLNPTAGLLDLEPKVDNSHKGSVLASSSAADLHAFLQPPFANYDPQQRRGSTASEGTVKSTSTTDSGHHHRHATSLVAGALDALKKKVSTSALNSIVNVVTPATLTPVPALPQSLSGNSATASPLSSQQHYLQNHPHQRAQRTSPTVHKLKDFVIRVPITVVIQVEDLARVGTARIDGADSATQTTGASTIVTETLDGSHESEVGTILTADLRSDDRDQPANSGNNNYSLGKSSSFALEGRPEPQPPYLALLEHQRLVEGKGGKGRKMSIGDSLEIRSVHGQIEGADVDYEDEDTEYVEGQFIIDPEHD</sequence>
<feature type="region of interest" description="Disordered" evidence="1">
    <location>
        <begin position="678"/>
        <end position="746"/>
    </location>
</feature>
<feature type="region of interest" description="Disordered" evidence="1">
    <location>
        <begin position="1225"/>
        <end position="1260"/>
    </location>
</feature>
<evidence type="ECO:0000313" key="2">
    <source>
        <dbReference type="EMBL" id="KAG0297154.1"/>
    </source>
</evidence>
<comment type="caution">
    <text evidence="2">The sequence shown here is derived from an EMBL/GenBank/DDBJ whole genome shotgun (WGS) entry which is preliminary data.</text>
</comment>
<keyword evidence="3" id="KW-1185">Reference proteome</keyword>
<gene>
    <name evidence="2" type="ORF">BGZ96_007515</name>
</gene>
<feature type="region of interest" description="Disordered" evidence="1">
    <location>
        <begin position="813"/>
        <end position="869"/>
    </location>
</feature>
<dbReference type="Proteomes" id="UP001194696">
    <property type="component" value="Unassembled WGS sequence"/>
</dbReference>
<protein>
    <recommendedName>
        <fullName evidence="4">Arrestin C-terminal-like domain-containing protein</fullName>
    </recommendedName>
</protein>
<feature type="compositionally biased region" description="Polar residues" evidence="1">
    <location>
        <begin position="822"/>
        <end position="833"/>
    </location>
</feature>
<feature type="region of interest" description="Disordered" evidence="1">
    <location>
        <begin position="211"/>
        <end position="234"/>
    </location>
</feature>
<feature type="compositionally biased region" description="Polar residues" evidence="1">
    <location>
        <begin position="709"/>
        <end position="731"/>
    </location>
</feature>
<evidence type="ECO:0008006" key="4">
    <source>
        <dbReference type="Google" id="ProtNLM"/>
    </source>
</evidence>
<feature type="compositionally biased region" description="Polar residues" evidence="1">
    <location>
        <begin position="623"/>
        <end position="651"/>
    </location>
</feature>
<organism evidence="2 3">
    <name type="scientific">Linnemannia gamsii</name>
    <dbReference type="NCBI Taxonomy" id="64522"/>
    <lineage>
        <taxon>Eukaryota</taxon>
        <taxon>Fungi</taxon>
        <taxon>Fungi incertae sedis</taxon>
        <taxon>Mucoromycota</taxon>
        <taxon>Mortierellomycotina</taxon>
        <taxon>Mortierellomycetes</taxon>
        <taxon>Mortierellales</taxon>
        <taxon>Mortierellaceae</taxon>
        <taxon>Linnemannia</taxon>
    </lineage>
</organism>
<accession>A0ABQ7KEL1</accession>
<feature type="compositionally biased region" description="Basic and acidic residues" evidence="1">
    <location>
        <begin position="608"/>
        <end position="622"/>
    </location>
</feature>
<feature type="compositionally biased region" description="Polar residues" evidence="1">
    <location>
        <begin position="1234"/>
        <end position="1250"/>
    </location>
</feature>
<dbReference type="EMBL" id="JAAAIM010000039">
    <property type="protein sequence ID" value="KAG0297154.1"/>
    <property type="molecule type" value="Genomic_DNA"/>
</dbReference>
<feature type="compositionally biased region" description="Polar residues" evidence="1">
    <location>
        <begin position="213"/>
        <end position="226"/>
    </location>
</feature>
<feature type="compositionally biased region" description="Polar residues" evidence="1">
    <location>
        <begin position="323"/>
        <end position="342"/>
    </location>
</feature>
<feature type="region of interest" description="Disordered" evidence="1">
    <location>
        <begin position="294"/>
        <end position="313"/>
    </location>
</feature>
<feature type="region of interest" description="Disordered" evidence="1">
    <location>
        <begin position="322"/>
        <end position="346"/>
    </location>
</feature>
<proteinExistence type="predicted"/>